<dbReference type="Gene3D" id="1.10.630.10">
    <property type="entry name" value="Cytochrome P450"/>
    <property type="match status" value="1"/>
</dbReference>
<comment type="similarity">
    <text evidence="3">Belongs to the cytochrome P450 family.</text>
</comment>
<dbReference type="SUPFAM" id="SSF48264">
    <property type="entry name" value="Cytochrome P450"/>
    <property type="match status" value="1"/>
</dbReference>
<dbReference type="GO" id="GO:0016705">
    <property type="term" value="F:oxidoreductase activity, acting on paired donors, with incorporation or reduction of molecular oxygen"/>
    <property type="evidence" value="ECO:0007669"/>
    <property type="project" value="InterPro"/>
</dbReference>
<dbReference type="Proteomes" id="UP000250043">
    <property type="component" value="Unassembled WGS sequence"/>
</dbReference>
<feature type="binding site" description="axial binding residue" evidence="9">
    <location>
        <position position="464"/>
    </location>
    <ligand>
        <name>heme</name>
        <dbReference type="ChEBI" id="CHEBI:30413"/>
    </ligand>
    <ligandPart>
        <name>Fe</name>
        <dbReference type="ChEBI" id="CHEBI:18248"/>
    </ligandPart>
</feature>
<evidence type="ECO:0000256" key="4">
    <source>
        <dbReference type="ARBA" id="ARBA00022617"/>
    </source>
</evidence>
<dbReference type="GO" id="GO:0005506">
    <property type="term" value="F:iron ion binding"/>
    <property type="evidence" value="ECO:0007669"/>
    <property type="project" value="InterPro"/>
</dbReference>
<keyword evidence="11" id="KW-1185">Reference proteome</keyword>
<dbReference type="InterPro" id="IPR002403">
    <property type="entry name" value="Cyt_P450_E_grp-IV"/>
</dbReference>
<dbReference type="InterPro" id="IPR050121">
    <property type="entry name" value="Cytochrome_P450_monoxygenase"/>
</dbReference>
<dbReference type="InterPro" id="IPR001128">
    <property type="entry name" value="Cyt_P450"/>
</dbReference>
<dbReference type="Pfam" id="PF00067">
    <property type="entry name" value="p450"/>
    <property type="match status" value="1"/>
</dbReference>
<keyword evidence="7 9" id="KW-0408">Iron</keyword>
<sequence length="528" mass="59600">MTLVSSVLLSLVYAGFAYALFKGVQYVLKPYFSSLRHLPGPPRSDLIYGNLKEIFQAESAVLHEMNRLYTVDLKALNHILTHSADYQKPLQSRYFLSRILGKGVLFAEGEDHRKQRRVLNPAFGPAQIRELTPIFIDQADKLRDCWDAEISKSGEESTRVNVLDGLTKTTLNIIGWAGFNYDFDALNPEKKNELAEAFKTIFSTAESGLSLWPLFQYLFPPLRLIQTERGRRFSQAMSVMRRIGMQLVQEKKAAVMKSAASEKSGVERKDLHGRDLLTLLIRANMATDLPESLRLSDEDVLSQVPTFLVAGHETTSSATTWCLFALTQAPEVQRKLREELFTLNTTAPTMDELNSLPYLDAVVRETLRVHAPVPSTIREAQKDDIIPLATPFEDTRGQLHDVLKIDKGTSMIIPILAINRSRALWGDDAFEFKPERWESLPEAVASVPGVWGNVMSFLGGPRACIGYRFTLVETKALIFSLVRAFEFELAVPPEDIGKKSQLAQRPIVKSEMEKGNQMPLRLKRYQRI</sequence>
<dbReference type="OrthoDB" id="1470350at2759"/>
<evidence type="ECO:0000313" key="10">
    <source>
        <dbReference type="EMBL" id="OCH89950.1"/>
    </source>
</evidence>
<dbReference type="InterPro" id="IPR036396">
    <property type="entry name" value="Cyt_P450_sf"/>
</dbReference>
<reference evidence="10 11" key="1">
    <citation type="submission" date="2016-07" db="EMBL/GenBank/DDBJ databases">
        <title>Draft genome of the white-rot fungus Obba rivulosa 3A-2.</title>
        <authorList>
            <consortium name="DOE Joint Genome Institute"/>
            <person name="Miettinen O."/>
            <person name="Riley R."/>
            <person name="Acob R."/>
            <person name="Barry K."/>
            <person name="Cullen D."/>
            <person name="De Vries R."/>
            <person name="Hainaut M."/>
            <person name="Hatakka A."/>
            <person name="Henrissat B."/>
            <person name="Hilden K."/>
            <person name="Kuo R."/>
            <person name="Labutti K."/>
            <person name="Lipzen A."/>
            <person name="Makela M.R."/>
            <person name="Sandor L."/>
            <person name="Spatafora J.W."/>
            <person name="Grigoriev I.V."/>
            <person name="Hibbett D.S."/>
        </authorList>
    </citation>
    <scope>NUCLEOTIDE SEQUENCE [LARGE SCALE GENOMIC DNA]</scope>
    <source>
        <strain evidence="10 11">3A-2</strain>
    </source>
</reference>
<accession>A0A8E2DJ26</accession>
<dbReference type="EMBL" id="KV722415">
    <property type="protein sequence ID" value="OCH89950.1"/>
    <property type="molecule type" value="Genomic_DNA"/>
</dbReference>
<name>A0A8E2DJ26_9APHY</name>
<evidence type="ECO:0000256" key="6">
    <source>
        <dbReference type="ARBA" id="ARBA00023002"/>
    </source>
</evidence>
<comment type="cofactor">
    <cofactor evidence="1 9">
        <name>heme</name>
        <dbReference type="ChEBI" id="CHEBI:30413"/>
    </cofactor>
</comment>
<dbReference type="GO" id="GO:0004497">
    <property type="term" value="F:monooxygenase activity"/>
    <property type="evidence" value="ECO:0007669"/>
    <property type="project" value="UniProtKB-KW"/>
</dbReference>
<evidence type="ECO:0000256" key="1">
    <source>
        <dbReference type="ARBA" id="ARBA00001971"/>
    </source>
</evidence>
<dbReference type="PANTHER" id="PTHR24305:SF166">
    <property type="entry name" value="CYTOCHROME P450 12A4, MITOCHONDRIAL-RELATED"/>
    <property type="match status" value="1"/>
</dbReference>
<dbReference type="GO" id="GO:0020037">
    <property type="term" value="F:heme binding"/>
    <property type="evidence" value="ECO:0007669"/>
    <property type="project" value="InterPro"/>
</dbReference>
<evidence type="ECO:0000256" key="3">
    <source>
        <dbReference type="ARBA" id="ARBA00010617"/>
    </source>
</evidence>
<organism evidence="10 11">
    <name type="scientific">Obba rivulosa</name>
    <dbReference type="NCBI Taxonomy" id="1052685"/>
    <lineage>
        <taxon>Eukaryota</taxon>
        <taxon>Fungi</taxon>
        <taxon>Dikarya</taxon>
        <taxon>Basidiomycota</taxon>
        <taxon>Agaricomycotina</taxon>
        <taxon>Agaricomycetes</taxon>
        <taxon>Polyporales</taxon>
        <taxon>Gelatoporiaceae</taxon>
        <taxon>Obba</taxon>
    </lineage>
</organism>
<evidence type="ECO:0000256" key="8">
    <source>
        <dbReference type="ARBA" id="ARBA00023033"/>
    </source>
</evidence>
<keyword evidence="6" id="KW-0560">Oxidoreductase</keyword>
<comment type="pathway">
    <text evidence="2">Secondary metabolite biosynthesis.</text>
</comment>
<evidence type="ECO:0000256" key="7">
    <source>
        <dbReference type="ARBA" id="ARBA00023004"/>
    </source>
</evidence>
<dbReference type="AlphaFoldDB" id="A0A8E2DJ26"/>
<dbReference type="CDD" id="cd11069">
    <property type="entry name" value="CYP_FUM15-like"/>
    <property type="match status" value="1"/>
</dbReference>
<evidence type="ECO:0000313" key="11">
    <source>
        <dbReference type="Proteomes" id="UP000250043"/>
    </source>
</evidence>
<dbReference type="PRINTS" id="PR00465">
    <property type="entry name" value="EP450IV"/>
</dbReference>
<protein>
    <submittedName>
        <fullName evidence="10">Cytochrome P450</fullName>
    </submittedName>
</protein>
<keyword evidence="5 9" id="KW-0479">Metal-binding</keyword>
<dbReference type="PRINTS" id="PR00385">
    <property type="entry name" value="P450"/>
</dbReference>
<proteinExistence type="inferred from homology"/>
<evidence type="ECO:0000256" key="5">
    <source>
        <dbReference type="ARBA" id="ARBA00022723"/>
    </source>
</evidence>
<evidence type="ECO:0000256" key="9">
    <source>
        <dbReference type="PIRSR" id="PIRSR602403-1"/>
    </source>
</evidence>
<gene>
    <name evidence="10" type="ORF">OBBRIDRAFT_793761</name>
</gene>
<keyword evidence="8" id="KW-0503">Monooxygenase</keyword>
<dbReference type="PANTHER" id="PTHR24305">
    <property type="entry name" value="CYTOCHROME P450"/>
    <property type="match status" value="1"/>
</dbReference>
<keyword evidence="4 9" id="KW-0349">Heme</keyword>
<evidence type="ECO:0000256" key="2">
    <source>
        <dbReference type="ARBA" id="ARBA00005179"/>
    </source>
</evidence>